<sequence length="61" mass="6902">MFKRQPLTAVSAVRPQCPVSLRVQSARYLSDIRRADRQRGQEKAPTPCVCSNAPLCYDNHD</sequence>
<dbReference type="AlphaFoldDB" id="A0A9N8JSG1"/>
<accession>A0A9N8JSG1</accession>
<gene>
    <name evidence="1" type="ORF">AWRI4233_LOCUS3358</name>
</gene>
<dbReference type="EMBL" id="CAIJEO010000004">
    <property type="protein sequence ID" value="CAD0091533.1"/>
    <property type="molecule type" value="Genomic_DNA"/>
</dbReference>
<evidence type="ECO:0000313" key="2">
    <source>
        <dbReference type="Proteomes" id="UP000714618"/>
    </source>
</evidence>
<dbReference type="Proteomes" id="UP000714618">
    <property type="component" value="Unassembled WGS sequence"/>
</dbReference>
<keyword evidence="2" id="KW-1185">Reference proteome</keyword>
<comment type="caution">
    <text evidence="1">The sequence shown here is derived from an EMBL/GenBank/DDBJ whole genome shotgun (WGS) entry which is preliminary data.</text>
</comment>
<protein>
    <submittedName>
        <fullName evidence="1">Uncharacterized protein</fullName>
    </submittedName>
</protein>
<evidence type="ECO:0000313" key="1">
    <source>
        <dbReference type="EMBL" id="CAD0091533.1"/>
    </source>
</evidence>
<proteinExistence type="predicted"/>
<name>A0A9N8JSG1_9PEZI</name>
<reference evidence="1" key="1">
    <citation type="submission" date="2020-06" db="EMBL/GenBank/DDBJ databases">
        <authorList>
            <person name="Onetto C."/>
        </authorList>
    </citation>
    <scope>NUCLEOTIDE SEQUENCE</scope>
</reference>
<organism evidence="1 2">
    <name type="scientific">Aureobasidium mustum</name>
    <dbReference type="NCBI Taxonomy" id="2773714"/>
    <lineage>
        <taxon>Eukaryota</taxon>
        <taxon>Fungi</taxon>
        <taxon>Dikarya</taxon>
        <taxon>Ascomycota</taxon>
        <taxon>Pezizomycotina</taxon>
        <taxon>Dothideomycetes</taxon>
        <taxon>Dothideomycetidae</taxon>
        <taxon>Dothideales</taxon>
        <taxon>Saccotheciaceae</taxon>
        <taxon>Aureobasidium</taxon>
    </lineage>
</organism>